<keyword evidence="2" id="KW-0378">Hydrolase</keyword>
<dbReference type="InterPro" id="IPR001130">
    <property type="entry name" value="TatD-like"/>
</dbReference>
<organism evidence="4 5">
    <name type="scientific">Candidatus Weimeria bifida</name>
    <dbReference type="NCBI Taxonomy" id="2599074"/>
    <lineage>
        <taxon>Bacteria</taxon>
        <taxon>Bacillati</taxon>
        <taxon>Bacillota</taxon>
        <taxon>Clostridia</taxon>
        <taxon>Lachnospirales</taxon>
        <taxon>Lachnospiraceae</taxon>
        <taxon>Candidatus Weimeria</taxon>
    </lineage>
</organism>
<dbReference type="PIRSF" id="PIRSF005902">
    <property type="entry name" value="DNase_TatD"/>
    <property type="match status" value="1"/>
</dbReference>
<evidence type="ECO:0000256" key="1">
    <source>
        <dbReference type="ARBA" id="ARBA00022723"/>
    </source>
</evidence>
<dbReference type="SUPFAM" id="SSF51556">
    <property type="entry name" value="Metallo-dependent hydrolases"/>
    <property type="match status" value="1"/>
</dbReference>
<reference evidence="4" key="1">
    <citation type="journal article" date="2020" name="Appl. Environ. Microbiol.">
        <title>Medium-Chain Fatty Acid Synthesis by 'Candidatus Weimeria bifida' gen. nov., sp. nov., and 'Candidatus Pseudoramibacter fermentans' sp. nov.</title>
        <authorList>
            <person name="Scarborough M.J."/>
            <person name="Myers K.S."/>
            <person name="Donohue T.J."/>
            <person name="Noguera D.R."/>
        </authorList>
    </citation>
    <scope>NUCLEOTIDE SEQUENCE</scope>
    <source>
        <strain evidence="4">LCO1.1</strain>
    </source>
</reference>
<feature type="binding site" evidence="3">
    <location>
        <position position="162"/>
    </location>
    <ligand>
        <name>a divalent metal cation</name>
        <dbReference type="ChEBI" id="CHEBI:60240"/>
        <label>2</label>
    </ligand>
</feature>
<feature type="binding site" evidence="3">
    <location>
        <position position="187"/>
    </location>
    <ligand>
        <name>a divalent metal cation</name>
        <dbReference type="ChEBI" id="CHEBI:60240"/>
        <label>2</label>
    </ligand>
</feature>
<feature type="binding site" evidence="3">
    <location>
        <position position="237"/>
    </location>
    <ligand>
        <name>a divalent metal cation</name>
        <dbReference type="ChEBI" id="CHEBI:60240"/>
        <label>1</label>
    </ligand>
</feature>
<dbReference type="PROSITE" id="PS01091">
    <property type="entry name" value="TATD_3"/>
    <property type="match status" value="1"/>
</dbReference>
<protein>
    <submittedName>
        <fullName evidence="4">TatD family deoxyribonuclease</fullName>
    </submittedName>
</protein>
<evidence type="ECO:0000313" key="5">
    <source>
        <dbReference type="Proteomes" id="UP000460257"/>
    </source>
</evidence>
<dbReference type="PANTHER" id="PTHR46124:SF2">
    <property type="entry name" value="D-AMINOACYL-TRNA DEACYLASE"/>
    <property type="match status" value="1"/>
</dbReference>
<accession>A0A6N7J2Y5</accession>
<dbReference type="FunFam" id="3.20.20.140:FF:000005">
    <property type="entry name" value="TatD family hydrolase"/>
    <property type="match status" value="1"/>
</dbReference>
<dbReference type="Proteomes" id="UP000460257">
    <property type="component" value="Unassembled WGS sequence"/>
</dbReference>
<dbReference type="InterPro" id="IPR032466">
    <property type="entry name" value="Metal_Hydrolase"/>
</dbReference>
<dbReference type="CDD" id="cd01310">
    <property type="entry name" value="TatD_DNAse"/>
    <property type="match status" value="1"/>
</dbReference>
<dbReference type="GO" id="GO:0046872">
    <property type="term" value="F:metal ion binding"/>
    <property type="evidence" value="ECO:0007669"/>
    <property type="project" value="UniProtKB-KW"/>
</dbReference>
<evidence type="ECO:0000313" key="4">
    <source>
        <dbReference type="EMBL" id="MQN02109.1"/>
    </source>
</evidence>
<feature type="binding site" evidence="3">
    <location>
        <position position="6"/>
    </location>
    <ligand>
        <name>a divalent metal cation</name>
        <dbReference type="ChEBI" id="CHEBI:60240"/>
        <label>1</label>
    </ligand>
</feature>
<sequence>MIFESHAHYEDKAFDGDREELLNKIHSGLIETIVDVGSTLESSRQALELSKSHDYIYAAVGIHPEEIRDFGIPGRMVSDEVNGRPCENFCPDEMPPEDFEWQENPTIKELTELAQDGRCKAIGEIGLDYYWVKDRKARAWQQYFFKAQLELALKLDLPVIIHSREAAADTFSIMKEACAKGVRAVIHSYSYSPEMAMDYIDMGCCIGVGGVVTFKNAKKIKEVVRQIPLERILVETDCPYMAPEPFRGMRNDSGYLPYIIKYIAGLKELTEYRVMETTRKNGYDFFSIS</sequence>
<dbReference type="Gene3D" id="3.20.20.140">
    <property type="entry name" value="Metal-dependent hydrolases"/>
    <property type="match status" value="1"/>
</dbReference>
<dbReference type="EMBL" id="VOGC01000007">
    <property type="protein sequence ID" value="MQN02109.1"/>
    <property type="molecule type" value="Genomic_DNA"/>
</dbReference>
<gene>
    <name evidence="4" type="ORF">FRC54_09465</name>
</gene>
<dbReference type="GO" id="GO:0016788">
    <property type="term" value="F:hydrolase activity, acting on ester bonds"/>
    <property type="evidence" value="ECO:0007669"/>
    <property type="project" value="InterPro"/>
</dbReference>
<keyword evidence="5" id="KW-1185">Reference proteome</keyword>
<proteinExistence type="predicted"/>
<feature type="binding site" evidence="3">
    <location>
        <position position="8"/>
    </location>
    <ligand>
        <name>a divalent metal cation</name>
        <dbReference type="ChEBI" id="CHEBI:60240"/>
        <label>1</label>
    </ligand>
</feature>
<dbReference type="InterPro" id="IPR018228">
    <property type="entry name" value="DNase_TatD-rel_CS"/>
</dbReference>
<keyword evidence="1 3" id="KW-0479">Metal-binding</keyword>
<dbReference type="AlphaFoldDB" id="A0A6N7J2Y5"/>
<dbReference type="Pfam" id="PF01026">
    <property type="entry name" value="TatD_DNase"/>
    <property type="match status" value="1"/>
</dbReference>
<evidence type="ECO:0000256" key="2">
    <source>
        <dbReference type="ARBA" id="ARBA00022801"/>
    </source>
</evidence>
<feature type="binding site" evidence="3">
    <location>
        <position position="124"/>
    </location>
    <ligand>
        <name>a divalent metal cation</name>
        <dbReference type="ChEBI" id="CHEBI:60240"/>
        <label>1</label>
    </ligand>
</feature>
<comment type="caution">
    <text evidence="4">The sequence shown here is derived from an EMBL/GenBank/DDBJ whole genome shotgun (WGS) entry which is preliminary data.</text>
</comment>
<name>A0A6N7J2Y5_9FIRM</name>
<dbReference type="PANTHER" id="PTHR46124">
    <property type="entry name" value="D-AMINOACYL-TRNA DEACYLASE"/>
    <property type="match status" value="1"/>
</dbReference>
<evidence type="ECO:0000256" key="3">
    <source>
        <dbReference type="PIRSR" id="PIRSR005902-1"/>
    </source>
</evidence>